<evidence type="ECO:0000256" key="1">
    <source>
        <dbReference type="SAM" id="MobiDB-lite"/>
    </source>
</evidence>
<dbReference type="Proteomes" id="UP000070544">
    <property type="component" value="Unassembled WGS sequence"/>
</dbReference>
<reference evidence="2 3" key="1">
    <citation type="journal article" date="2015" name="Genome Biol. Evol.">
        <title>Phylogenomic analyses indicate that early fungi evolved digesting cell walls of algal ancestors of land plants.</title>
        <authorList>
            <person name="Chang Y."/>
            <person name="Wang S."/>
            <person name="Sekimoto S."/>
            <person name="Aerts A.L."/>
            <person name="Choi C."/>
            <person name="Clum A."/>
            <person name="LaButti K.M."/>
            <person name="Lindquist E.A."/>
            <person name="Yee Ngan C."/>
            <person name="Ohm R.A."/>
            <person name="Salamov A.A."/>
            <person name="Grigoriev I.V."/>
            <person name="Spatafora J.W."/>
            <person name="Berbee M.L."/>
        </authorList>
    </citation>
    <scope>NUCLEOTIDE SEQUENCE [LARGE SCALE GENOMIC DNA]</scope>
    <source>
        <strain evidence="2 3">JEL478</strain>
    </source>
</reference>
<feature type="compositionally biased region" description="Pro residues" evidence="1">
    <location>
        <begin position="142"/>
        <end position="166"/>
    </location>
</feature>
<evidence type="ECO:0000313" key="2">
    <source>
        <dbReference type="EMBL" id="KXS20080.1"/>
    </source>
</evidence>
<protein>
    <submittedName>
        <fullName evidence="2">Uncharacterized protein</fullName>
    </submittedName>
</protein>
<name>A0A139ATM0_GONPJ</name>
<accession>A0A139ATM0</accession>
<organism evidence="2 3">
    <name type="scientific">Gonapodya prolifera (strain JEL478)</name>
    <name type="common">Monoblepharis prolifera</name>
    <dbReference type="NCBI Taxonomy" id="1344416"/>
    <lineage>
        <taxon>Eukaryota</taxon>
        <taxon>Fungi</taxon>
        <taxon>Fungi incertae sedis</taxon>
        <taxon>Chytridiomycota</taxon>
        <taxon>Chytridiomycota incertae sedis</taxon>
        <taxon>Monoblepharidomycetes</taxon>
        <taxon>Monoblepharidales</taxon>
        <taxon>Gonapodyaceae</taxon>
        <taxon>Gonapodya</taxon>
    </lineage>
</organism>
<gene>
    <name evidence="2" type="ORF">M427DRAFT_401738</name>
</gene>
<dbReference type="EMBL" id="KQ965736">
    <property type="protein sequence ID" value="KXS20080.1"/>
    <property type="molecule type" value="Genomic_DNA"/>
</dbReference>
<sequence length="224" mass="25689">MYLTLSSITSFHSSLPKPLLSFQSPPLPRRAGPPSTLIPIRVSRLHRAIPRTVLHTGPTRHRSLCSRLAQITPARTCEPSISTRPEPPRALFGKLRGLCASPRHPSKWVQRAPGCSGRAQHFCPSSSFSFCAHFNAPSWPRRTPPPPLSLKPKLPQLPPRPSPRPNSPRRRPRRRPRRPPRPPRRQPRRLPHLPSRHPNSPRRRPRRPRSSIRPPPCRPRRMHR</sequence>
<dbReference type="AlphaFoldDB" id="A0A139ATM0"/>
<feature type="region of interest" description="Disordered" evidence="1">
    <location>
        <begin position="142"/>
        <end position="224"/>
    </location>
</feature>
<feature type="compositionally biased region" description="Basic residues" evidence="1">
    <location>
        <begin position="167"/>
        <end position="210"/>
    </location>
</feature>
<evidence type="ECO:0000313" key="3">
    <source>
        <dbReference type="Proteomes" id="UP000070544"/>
    </source>
</evidence>
<proteinExistence type="predicted"/>
<keyword evidence="3" id="KW-1185">Reference proteome</keyword>